<dbReference type="Pfam" id="PF13976">
    <property type="entry name" value="gag_pre-integrs"/>
    <property type="match status" value="1"/>
</dbReference>
<comment type="caution">
    <text evidence="2">The sequence shown here is derived from an EMBL/GenBank/DDBJ whole genome shotgun (WGS) entry which is preliminary data.</text>
</comment>
<dbReference type="Proteomes" id="UP001146120">
    <property type="component" value="Unassembled WGS sequence"/>
</dbReference>
<evidence type="ECO:0000259" key="1">
    <source>
        <dbReference type="PROSITE" id="PS50994"/>
    </source>
</evidence>
<dbReference type="InterPro" id="IPR039537">
    <property type="entry name" value="Retrotran_Ty1/copia-like"/>
</dbReference>
<evidence type="ECO:0000313" key="2">
    <source>
        <dbReference type="EMBL" id="DAZ95119.1"/>
    </source>
</evidence>
<dbReference type="GO" id="GO:0003676">
    <property type="term" value="F:nucleic acid binding"/>
    <property type="evidence" value="ECO:0007669"/>
    <property type="project" value="InterPro"/>
</dbReference>
<evidence type="ECO:0000313" key="3">
    <source>
        <dbReference type="Proteomes" id="UP001146120"/>
    </source>
</evidence>
<proteinExistence type="predicted"/>
<accession>A0AAV2YPT6</accession>
<sequence length="451" mass="51037">MYEFKQHRGAIKYGGMVVDYPQKDYARSSSKPLKDSLEGQSQVIATIMLAKITGMMVSHIVGDKNLFVHIEEIDPDRTVKIVTQVGEKEVELYVDDVLYVENADRGLFSMQMAIERGYEIDFDRGSRTLVVKLQGEEVIRAVVEQGIWVFKAEGKAHEMPSAHQGRIIANYAVTDGVASLEEWHRRLLHTNHQYLKLLVDRGLVKGMMLSQREQKACDACHVGKQKRKKRLGKLDRGVSAPNQLVCADLLFPPKHNGTHYTAVLVVMDAWSRFVTIHPLKDKSAVTVNQHMQQYGVGRATGWSRNQEDRAASVRHGFPVQQILTDKGSKFVNKEMASWYAARGIEHVEGGPKSSHLNPCERTHQTLVAMMKAAMYSAGFLVHRIYALLNAVLIKKRIYCKPVQGILYQRMFGIVPDIHHIRQFGCLAYVQVPPPPERQKHDPNAQHDTLRG</sequence>
<dbReference type="EMBL" id="DAKRPA010000217">
    <property type="protein sequence ID" value="DAZ95119.1"/>
    <property type="molecule type" value="Genomic_DNA"/>
</dbReference>
<dbReference type="InterPro" id="IPR025724">
    <property type="entry name" value="GAG-pre-integrase_dom"/>
</dbReference>
<dbReference type="PROSITE" id="PS50994">
    <property type="entry name" value="INTEGRASE"/>
    <property type="match status" value="1"/>
</dbReference>
<protein>
    <recommendedName>
        <fullName evidence="1">Integrase catalytic domain-containing protein</fullName>
    </recommendedName>
</protein>
<gene>
    <name evidence="2" type="ORF">N0F65_009750</name>
</gene>
<dbReference type="PANTHER" id="PTHR42648">
    <property type="entry name" value="TRANSPOSASE, PUTATIVE-RELATED"/>
    <property type="match status" value="1"/>
</dbReference>
<dbReference type="InterPro" id="IPR036397">
    <property type="entry name" value="RNaseH_sf"/>
</dbReference>
<dbReference type="AlphaFoldDB" id="A0AAV2YPT6"/>
<dbReference type="InterPro" id="IPR012337">
    <property type="entry name" value="RNaseH-like_sf"/>
</dbReference>
<organism evidence="2 3">
    <name type="scientific">Lagenidium giganteum</name>
    <dbReference type="NCBI Taxonomy" id="4803"/>
    <lineage>
        <taxon>Eukaryota</taxon>
        <taxon>Sar</taxon>
        <taxon>Stramenopiles</taxon>
        <taxon>Oomycota</taxon>
        <taxon>Peronosporomycetes</taxon>
        <taxon>Pythiales</taxon>
        <taxon>Pythiaceae</taxon>
    </lineage>
</organism>
<feature type="domain" description="Integrase catalytic" evidence="1">
    <location>
        <begin position="237"/>
        <end position="423"/>
    </location>
</feature>
<dbReference type="Pfam" id="PF00665">
    <property type="entry name" value="rve"/>
    <property type="match status" value="1"/>
</dbReference>
<dbReference type="InterPro" id="IPR001584">
    <property type="entry name" value="Integrase_cat-core"/>
</dbReference>
<dbReference type="PANTHER" id="PTHR42648:SF28">
    <property type="entry name" value="TRANSPOSON-ENCODED PROTEIN WITH RIBONUCLEASE H-LIKE AND RETROVIRUS ZINC FINGER-LIKE DOMAINS"/>
    <property type="match status" value="1"/>
</dbReference>
<reference evidence="2" key="2">
    <citation type="journal article" date="2023" name="Microbiol Resour">
        <title>Decontamination and Annotation of the Draft Genome Sequence of the Oomycete Lagenidium giganteum ARSEF 373.</title>
        <authorList>
            <person name="Morgan W.R."/>
            <person name="Tartar A."/>
        </authorList>
    </citation>
    <scope>NUCLEOTIDE SEQUENCE</scope>
    <source>
        <strain evidence="2">ARSEF 373</strain>
    </source>
</reference>
<reference evidence="2" key="1">
    <citation type="submission" date="2022-11" db="EMBL/GenBank/DDBJ databases">
        <authorList>
            <person name="Morgan W.R."/>
            <person name="Tartar A."/>
        </authorList>
    </citation>
    <scope>NUCLEOTIDE SEQUENCE</scope>
    <source>
        <strain evidence="2">ARSEF 373</strain>
    </source>
</reference>
<dbReference type="Gene3D" id="3.30.420.10">
    <property type="entry name" value="Ribonuclease H-like superfamily/Ribonuclease H"/>
    <property type="match status" value="1"/>
</dbReference>
<dbReference type="GO" id="GO:0015074">
    <property type="term" value="P:DNA integration"/>
    <property type="evidence" value="ECO:0007669"/>
    <property type="project" value="InterPro"/>
</dbReference>
<name>A0AAV2YPT6_9STRA</name>
<keyword evidence="3" id="KW-1185">Reference proteome</keyword>
<dbReference type="SUPFAM" id="SSF53098">
    <property type="entry name" value="Ribonuclease H-like"/>
    <property type="match status" value="1"/>
</dbReference>